<evidence type="ECO:0000256" key="1">
    <source>
        <dbReference type="SAM" id="SignalP"/>
    </source>
</evidence>
<gene>
    <name evidence="2" type="ORF">SAMN05192580_3247</name>
</gene>
<sequence length="131" mass="13351">MTKRLSFLFAPALLLAASPAAAELTVGAITFTHGDVLDARALPEPDAPPVIMVTLADAGMAKLVRATTIEGGGTTPIPVKVDATALNELLVTAPLDNPVLTLTGAKDLKSAEALAKSIAGKDPLPDEIGEE</sequence>
<dbReference type="STRING" id="1166337.SAMN05192580_3247"/>
<keyword evidence="3" id="KW-1185">Reference proteome</keyword>
<feature type="chain" id="PRO_5011665293" description="Preprotein translocase subunit SecD" evidence="1">
    <location>
        <begin position="23"/>
        <end position="131"/>
    </location>
</feature>
<dbReference type="OrthoDB" id="7569013at2"/>
<dbReference type="EMBL" id="FOZG01000003">
    <property type="protein sequence ID" value="SFS09284.1"/>
    <property type="molecule type" value="Genomic_DNA"/>
</dbReference>
<dbReference type="Proteomes" id="UP000198824">
    <property type="component" value="Unassembled WGS sequence"/>
</dbReference>
<organism evidence="2 3">
    <name type="scientific">Sphingomonas jatrophae</name>
    <dbReference type="NCBI Taxonomy" id="1166337"/>
    <lineage>
        <taxon>Bacteria</taxon>
        <taxon>Pseudomonadati</taxon>
        <taxon>Pseudomonadota</taxon>
        <taxon>Alphaproteobacteria</taxon>
        <taxon>Sphingomonadales</taxon>
        <taxon>Sphingomonadaceae</taxon>
        <taxon>Sphingomonas</taxon>
    </lineage>
</organism>
<evidence type="ECO:0000313" key="2">
    <source>
        <dbReference type="EMBL" id="SFS09284.1"/>
    </source>
</evidence>
<dbReference type="RefSeq" id="WP_093316133.1">
    <property type="nucleotide sequence ID" value="NZ_FOZG01000003.1"/>
</dbReference>
<feature type="signal peptide" evidence="1">
    <location>
        <begin position="1"/>
        <end position="22"/>
    </location>
</feature>
<evidence type="ECO:0008006" key="4">
    <source>
        <dbReference type="Google" id="ProtNLM"/>
    </source>
</evidence>
<accession>A0A1I6M0X9</accession>
<evidence type="ECO:0000313" key="3">
    <source>
        <dbReference type="Proteomes" id="UP000198824"/>
    </source>
</evidence>
<keyword evidence="1" id="KW-0732">Signal</keyword>
<reference evidence="2 3" key="1">
    <citation type="submission" date="2016-10" db="EMBL/GenBank/DDBJ databases">
        <authorList>
            <person name="de Groot N.N."/>
        </authorList>
    </citation>
    <scope>NUCLEOTIDE SEQUENCE [LARGE SCALE GENOMIC DNA]</scope>
    <source>
        <strain evidence="2 3">S5-249</strain>
    </source>
</reference>
<name>A0A1I6M0X9_9SPHN</name>
<dbReference type="AlphaFoldDB" id="A0A1I6M0X9"/>
<proteinExistence type="predicted"/>
<protein>
    <recommendedName>
        <fullName evidence="4">Preprotein translocase subunit SecD</fullName>
    </recommendedName>
</protein>